<dbReference type="Gene3D" id="3.40.50.12780">
    <property type="entry name" value="N-terminal domain of ligase-like"/>
    <property type="match status" value="1"/>
</dbReference>
<dbReference type="PANTHER" id="PTHR24096:SF420">
    <property type="entry name" value="LONG-CHAIN-FATTY-ACID--COA LIGASE-RELATED"/>
    <property type="match status" value="1"/>
</dbReference>
<protein>
    <recommendedName>
        <fullName evidence="1">AMP-dependent synthetase/ligase domain-containing protein</fullName>
    </recommendedName>
</protein>
<sequence length="603" mass="64473">MEDEDVANAPMAEMPYRPLALDIEHRDDGSILLRTPYAPADVPPSIGHLFEARAAEHPGRPFLARRGPNGAWQGPTYGHMRRSARSAAQWLIDQDMPGTGGVMVLSGNSIEHATLMLACYYSSTVCTALSQAFSAMSSDFARLRHCFLTIRPRLVFVQSAAAFEGAIRELRSLDPDLEVISAEGGGPGIIPFAALVEGAADAGVDAALASIGGDTVAKYMFTSGSTGMPKAVPQTHKMMTATLAGYAGLLADPAERIPPFALDWMPWSHLSAGNLTFNQNIWAGGTLHLDEGRPVGDAFATTLRNLVELRPVTMGSAPIAFEMLASALERDPEAAKAVFSRLRWMAYGGAALSQSVADRLQRLAVVAVGRRIPFVTSYGSTEVQAVTTVSWATDKVGFIGFPIPGVTLKLAPVADKLEVRIMGPSVMTGYLGRAQPDREAFDEEGFYRLGDAARLLDAADLRQGIVFDGRISEDFKLSSGTWVSVGPLRTAMIAAGSPDIIDAAVTGGDRPFVGALLWVTPEVAGDAARIAALCEKLKLFNHRQGGSSRRVQRVLIQSDPPSVPAGEITEKGYLNQRAILANRAADVERLYTAEPDVDVLIVD</sequence>
<proteinExistence type="predicted"/>
<dbReference type="EMBL" id="CP013344">
    <property type="protein sequence ID" value="AMU90977.1"/>
    <property type="molecule type" value="Genomic_DNA"/>
</dbReference>
<dbReference type="Pfam" id="PF00501">
    <property type="entry name" value="AMP-binding"/>
    <property type="match status" value="1"/>
</dbReference>
<dbReference type="InterPro" id="IPR000873">
    <property type="entry name" value="AMP-dep_synth/lig_dom"/>
</dbReference>
<name>A0AAC9AW44_SPHMC</name>
<evidence type="ECO:0000313" key="3">
    <source>
        <dbReference type="Proteomes" id="UP000076088"/>
    </source>
</evidence>
<dbReference type="KEGG" id="smaz:LH19_17775"/>
<dbReference type="Proteomes" id="UP000076088">
    <property type="component" value="Chromosome"/>
</dbReference>
<dbReference type="PROSITE" id="PS00455">
    <property type="entry name" value="AMP_BINDING"/>
    <property type="match status" value="1"/>
</dbReference>
<gene>
    <name evidence="2" type="ORF">ATM17_18340</name>
</gene>
<reference evidence="2 3" key="2">
    <citation type="journal article" date="2016" name="Genome Announc.">
        <title>Complete Genome Sequence of Sphingopyxis macrogoltabida Strain 203N (NBRC 111659), a Polyethylene Glycol Degrader.</title>
        <authorList>
            <person name="Ohtsubo Y."/>
            <person name="Nonoyama S."/>
            <person name="Nagata Y."/>
            <person name="Numata M."/>
            <person name="Tsuchikane K."/>
            <person name="Hosoyama A."/>
            <person name="Yamazoe A."/>
            <person name="Tsuda M."/>
            <person name="Fujita N."/>
            <person name="Kawai F."/>
        </authorList>
    </citation>
    <scope>NUCLEOTIDE SEQUENCE [LARGE SCALE GENOMIC DNA]</scope>
    <source>
        <strain evidence="2 3">203N</strain>
    </source>
</reference>
<organism evidence="2 3">
    <name type="scientific">Sphingopyxis macrogoltabida</name>
    <name type="common">Sphingomonas macrogoltabidus</name>
    <dbReference type="NCBI Taxonomy" id="33050"/>
    <lineage>
        <taxon>Bacteria</taxon>
        <taxon>Pseudomonadati</taxon>
        <taxon>Pseudomonadota</taxon>
        <taxon>Alphaproteobacteria</taxon>
        <taxon>Sphingomonadales</taxon>
        <taxon>Sphingomonadaceae</taxon>
        <taxon>Sphingopyxis</taxon>
    </lineage>
</organism>
<reference evidence="3" key="1">
    <citation type="submission" date="2015-11" db="EMBL/GenBank/DDBJ databases">
        <title>Complete genome sequence of a polyethylene-glycol degrader Sphingopyxis macrogoltabida 203N (NBRC 111659).</title>
        <authorList>
            <person name="Yoshiyuki O."/>
            <person name="Shouta N."/>
            <person name="Nagata Y."/>
            <person name="Numata M."/>
            <person name="Tsuchikane K."/>
            <person name="Hosoyama A."/>
            <person name="Yamazoe A."/>
            <person name="Tsuda M."/>
            <person name="Fujita N."/>
            <person name="Kawai F."/>
        </authorList>
    </citation>
    <scope>NUCLEOTIDE SEQUENCE [LARGE SCALE GENOMIC DNA]</scope>
    <source>
        <strain evidence="3">203N</strain>
    </source>
</reference>
<dbReference type="InterPro" id="IPR020845">
    <property type="entry name" value="AMP-binding_CS"/>
</dbReference>
<dbReference type="InterPro" id="IPR042099">
    <property type="entry name" value="ANL_N_sf"/>
</dbReference>
<evidence type="ECO:0000313" key="2">
    <source>
        <dbReference type="EMBL" id="AMU90977.1"/>
    </source>
</evidence>
<accession>A0AAC9AW44</accession>
<evidence type="ECO:0000259" key="1">
    <source>
        <dbReference type="Pfam" id="PF00501"/>
    </source>
</evidence>
<dbReference type="SUPFAM" id="SSF56801">
    <property type="entry name" value="Acetyl-CoA synthetase-like"/>
    <property type="match status" value="1"/>
</dbReference>
<dbReference type="PANTHER" id="PTHR24096">
    <property type="entry name" value="LONG-CHAIN-FATTY-ACID--COA LIGASE"/>
    <property type="match status" value="1"/>
</dbReference>
<dbReference type="GO" id="GO:0016405">
    <property type="term" value="F:CoA-ligase activity"/>
    <property type="evidence" value="ECO:0007669"/>
    <property type="project" value="TreeGrafter"/>
</dbReference>
<feature type="domain" description="AMP-dependent synthetase/ligase" evidence="1">
    <location>
        <begin position="50"/>
        <end position="431"/>
    </location>
</feature>
<keyword evidence="3" id="KW-1185">Reference proteome</keyword>
<dbReference type="AlphaFoldDB" id="A0AAC9AW44"/>